<evidence type="ECO:0000313" key="4">
    <source>
        <dbReference type="EMBL" id="CAB4936308.1"/>
    </source>
</evidence>
<dbReference type="AlphaFoldDB" id="A0A6J7S733"/>
<dbReference type="InterPro" id="IPR036291">
    <property type="entry name" value="NAD(P)-bd_dom_sf"/>
</dbReference>
<evidence type="ECO:0000256" key="1">
    <source>
        <dbReference type="ARBA" id="ARBA00006484"/>
    </source>
</evidence>
<proteinExistence type="inferred from homology"/>
<dbReference type="Gene3D" id="3.40.50.720">
    <property type="entry name" value="NAD(P)-binding Rossmann-like Domain"/>
    <property type="match status" value="1"/>
</dbReference>
<dbReference type="Pfam" id="PF00106">
    <property type="entry name" value="adh_short"/>
    <property type="match status" value="1"/>
</dbReference>
<dbReference type="PROSITE" id="PS00061">
    <property type="entry name" value="ADH_SHORT"/>
    <property type="match status" value="1"/>
</dbReference>
<dbReference type="EMBL" id="CAFBPU010000039">
    <property type="protein sequence ID" value="CAB5036869.1"/>
    <property type="molecule type" value="Genomic_DNA"/>
</dbReference>
<dbReference type="PANTHER" id="PTHR45024:SF2">
    <property type="entry name" value="SCP2 DOMAIN-CONTAINING PROTEIN"/>
    <property type="match status" value="1"/>
</dbReference>
<dbReference type="PANTHER" id="PTHR45024">
    <property type="entry name" value="DEHYDROGENASES, SHORT CHAIN"/>
    <property type="match status" value="1"/>
</dbReference>
<protein>
    <submittedName>
        <fullName evidence="5">Unannotated protein</fullName>
    </submittedName>
</protein>
<dbReference type="EMBL" id="CAFBND010000022">
    <property type="protein sequence ID" value="CAB4936308.1"/>
    <property type="molecule type" value="Genomic_DNA"/>
</dbReference>
<organism evidence="5">
    <name type="scientific">freshwater metagenome</name>
    <dbReference type="NCBI Taxonomy" id="449393"/>
    <lineage>
        <taxon>unclassified sequences</taxon>
        <taxon>metagenomes</taxon>
        <taxon>ecological metagenomes</taxon>
    </lineage>
</organism>
<evidence type="ECO:0000256" key="3">
    <source>
        <dbReference type="SAM" id="MobiDB-lite"/>
    </source>
</evidence>
<dbReference type="InterPro" id="IPR020904">
    <property type="entry name" value="Sc_DH/Rdtase_CS"/>
</dbReference>
<sequence length="312" mass="33160">MDTMRLDGKVVLVTGAGRGLGRGYATLLAERGAHVVVNNRIRPGTEHEPPVADEVVAAITAAGGSAVANYADIATKEGAASVVETALDTFGKVDVVVNNAGIVHFYKFDAYPDDEYDDMMAIQLRATWAVAKAAWPHMAAQGYGRVINTVSRGAFFGDGQGAAYAAAKGATYGLTRALAVEGRELGIKVNAICPTAWTPLYARAPDVTPERRKVLEDDFRVELVSPVIVALAHESCPFTGETIGAAGGHVSRMYIAQTVGMQVGAGFTPEEFLERLPEVWDETDYTVMGLVNPGQRGRGTPVAEVPPEAQRR</sequence>
<dbReference type="PRINTS" id="PR00081">
    <property type="entry name" value="GDHRDH"/>
</dbReference>
<evidence type="ECO:0000256" key="2">
    <source>
        <dbReference type="ARBA" id="ARBA00023002"/>
    </source>
</evidence>
<feature type="region of interest" description="Disordered" evidence="3">
    <location>
        <begin position="293"/>
        <end position="312"/>
    </location>
</feature>
<evidence type="ECO:0000313" key="5">
    <source>
        <dbReference type="EMBL" id="CAB5036869.1"/>
    </source>
</evidence>
<reference evidence="5" key="1">
    <citation type="submission" date="2020-05" db="EMBL/GenBank/DDBJ databases">
        <authorList>
            <person name="Chiriac C."/>
            <person name="Salcher M."/>
            <person name="Ghai R."/>
            <person name="Kavagutti S V."/>
        </authorList>
    </citation>
    <scope>NUCLEOTIDE SEQUENCE</scope>
</reference>
<dbReference type="InterPro" id="IPR002347">
    <property type="entry name" value="SDR_fam"/>
</dbReference>
<accession>A0A6J7S733</accession>
<name>A0A6J7S733_9ZZZZ</name>
<comment type="similarity">
    <text evidence="1">Belongs to the short-chain dehydrogenases/reductases (SDR) family.</text>
</comment>
<dbReference type="GO" id="GO:0016491">
    <property type="term" value="F:oxidoreductase activity"/>
    <property type="evidence" value="ECO:0007669"/>
    <property type="project" value="UniProtKB-KW"/>
</dbReference>
<dbReference type="InterPro" id="IPR051687">
    <property type="entry name" value="Peroxisomal_Beta-Oxidation"/>
</dbReference>
<gene>
    <name evidence="4" type="ORF">UFOPK3752_00753</name>
    <name evidence="5" type="ORF">UFOPK4150_01711</name>
</gene>
<keyword evidence="2" id="KW-0560">Oxidoreductase</keyword>
<dbReference type="SUPFAM" id="SSF51735">
    <property type="entry name" value="NAD(P)-binding Rossmann-fold domains"/>
    <property type="match status" value="1"/>
</dbReference>
<dbReference type="PRINTS" id="PR00080">
    <property type="entry name" value="SDRFAMILY"/>
</dbReference>